<name>A0A9P5XNC2_9AGAR</name>
<dbReference type="EMBL" id="MU151057">
    <property type="protein sequence ID" value="KAF9453973.1"/>
    <property type="molecule type" value="Genomic_DNA"/>
</dbReference>
<dbReference type="PROSITE" id="PS50157">
    <property type="entry name" value="ZINC_FINGER_C2H2_2"/>
    <property type="match status" value="7"/>
</dbReference>
<comment type="caution">
    <text evidence="12">The sequence shown here is derived from an EMBL/GenBank/DDBJ whole genome shotgun (WGS) entry which is preliminary data.</text>
</comment>
<feature type="domain" description="C2H2-type" evidence="11">
    <location>
        <begin position="313"/>
        <end position="343"/>
    </location>
</feature>
<evidence type="ECO:0000256" key="10">
    <source>
        <dbReference type="SAM" id="MobiDB-lite"/>
    </source>
</evidence>
<evidence type="ECO:0000256" key="7">
    <source>
        <dbReference type="ARBA" id="ARBA00023163"/>
    </source>
</evidence>
<proteinExistence type="predicted"/>
<dbReference type="GO" id="GO:0000981">
    <property type="term" value="F:DNA-binding transcription factor activity, RNA polymerase II-specific"/>
    <property type="evidence" value="ECO:0007669"/>
    <property type="project" value="UniProtKB-ARBA"/>
</dbReference>
<dbReference type="PROSITE" id="PS00028">
    <property type="entry name" value="ZINC_FINGER_C2H2_1"/>
    <property type="match status" value="7"/>
</dbReference>
<dbReference type="InterPro" id="IPR013087">
    <property type="entry name" value="Znf_C2H2_type"/>
</dbReference>
<dbReference type="PANTHER" id="PTHR46179:SF13">
    <property type="entry name" value="C2H2-TYPE DOMAIN-CONTAINING PROTEIN"/>
    <property type="match status" value="1"/>
</dbReference>
<keyword evidence="6" id="KW-0805">Transcription regulation</keyword>
<accession>A0A9P5XNC2</accession>
<keyword evidence="2" id="KW-0479">Metal-binding</keyword>
<evidence type="ECO:0000256" key="6">
    <source>
        <dbReference type="ARBA" id="ARBA00023015"/>
    </source>
</evidence>
<reference evidence="12" key="1">
    <citation type="submission" date="2020-11" db="EMBL/GenBank/DDBJ databases">
        <authorList>
            <consortium name="DOE Joint Genome Institute"/>
            <person name="Ahrendt S."/>
            <person name="Riley R."/>
            <person name="Andreopoulos W."/>
            <person name="Labutti K."/>
            <person name="Pangilinan J."/>
            <person name="Ruiz-Duenas F.J."/>
            <person name="Barrasa J.M."/>
            <person name="Sanchez-Garcia M."/>
            <person name="Camarero S."/>
            <person name="Miyauchi S."/>
            <person name="Serrano A."/>
            <person name="Linde D."/>
            <person name="Babiker R."/>
            <person name="Drula E."/>
            <person name="Ayuso-Fernandez I."/>
            <person name="Pacheco R."/>
            <person name="Padilla G."/>
            <person name="Ferreira P."/>
            <person name="Barriuso J."/>
            <person name="Kellner H."/>
            <person name="Castanera R."/>
            <person name="Alfaro M."/>
            <person name="Ramirez L."/>
            <person name="Pisabarro A.G."/>
            <person name="Kuo A."/>
            <person name="Tritt A."/>
            <person name="Lipzen A."/>
            <person name="He G."/>
            <person name="Yan M."/>
            <person name="Ng V."/>
            <person name="Cullen D."/>
            <person name="Martin F."/>
            <person name="Rosso M.-N."/>
            <person name="Henrissat B."/>
            <person name="Hibbett D."/>
            <person name="Martinez A.T."/>
            <person name="Grigoriev I.V."/>
        </authorList>
    </citation>
    <scope>NUCLEOTIDE SEQUENCE</scope>
    <source>
        <strain evidence="12">MF-IS2</strain>
    </source>
</reference>
<feature type="region of interest" description="Disordered" evidence="10">
    <location>
        <begin position="368"/>
        <end position="396"/>
    </location>
</feature>
<dbReference type="Gene3D" id="3.30.160.60">
    <property type="entry name" value="Classic Zinc Finger"/>
    <property type="match status" value="7"/>
</dbReference>
<dbReference type="SUPFAM" id="SSF57667">
    <property type="entry name" value="beta-beta-alpha zinc fingers"/>
    <property type="match status" value="5"/>
</dbReference>
<keyword evidence="3" id="KW-0677">Repeat</keyword>
<evidence type="ECO:0000256" key="3">
    <source>
        <dbReference type="ARBA" id="ARBA00022737"/>
    </source>
</evidence>
<protein>
    <recommendedName>
        <fullName evidence="11">C2H2-type domain-containing protein</fullName>
    </recommendedName>
</protein>
<evidence type="ECO:0000313" key="13">
    <source>
        <dbReference type="Proteomes" id="UP000807342"/>
    </source>
</evidence>
<feature type="domain" description="C2H2-type" evidence="11">
    <location>
        <begin position="69"/>
        <end position="98"/>
    </location>
</feature>
<dbReference type="GO" id="GO:0000978">
    <property type="term" value="F:RNA polymerase II cis-regulatory region sequence-specific DNA binding"/>
    <property type="evidence" value="ECO:0007669"/>
    <property type="project" value="UniProtKB-ARBA"/>
</dbReference>
<feature type="domain" description="C2H2-type" evidence="11">
    <location>
        <begin position="192"/>
        <end position="221"/>
    </location>
</feature>
<dbReference type="GO" id="GO:0008270">
    <property type="term" value="F:zinc ion binding"/>
    <property type="evidence" value="ECO:0007669"/>
    <property type="project" value="UniProtKB-KW"/>
</dbReference>
<evidence type="ECO:0000256" key="9">
    <source>
        <dbReference type="PROSITE-ProRule" id="PRU00042"/>
    </source>
</evidence>
<dbReference type="SMART" id="SM00355">
    <property type="entry name" value="ZnF_C2H2"/>
    <property type="match status" value="10"/>
</dbReference>
<dbReference type="AlphaFoldDB" id="A0A9P5XNC2"/>
<feature type="domain" description="C2H2-type" evidence="11">
    <location>
        <begin position="129"/>
        <end position="158"/>
    </location>
</feature>
<sequence length="489" mass="55331">MSVSAVVYEATQILGKRRADNSQSFILSSAENEFDGSTENRITMPASSSSKRTPVIINGKMQLNTTKRYQCTSKGCGKAYSKPSRLAEHERSHTGERPFQCETCKKSYLRETHLHAHIRSHLPDSSRPFICDKPGCGKRFWTVQHLKGHIGWHEGAKPFACPESGCSESFAKHHQLRSHIANAHSSPGTKSYRCEHTACTKSFSTNQQLKAHVKTHDERRYTCVHVDCITPPDQAPLYFPTWSALQNHIRNAHPPICLHTSCAGRTFTTQKGLRAHLKLHEQRDIMEALEPSDDEIGCQPSKKRRGGEWGRDWICDFEGCSKDFKSKKALTVHKNVTHLGQRNFKCSYENCPNAYGYKHLLQRHVAKAHGSDDETATEYTDNSLPVSEDEDKEGDSPLDIDAITGYTYMRAARAKVAEGRALQCPFPELQSFTGVGIQPPTAQHKPGCDYVFRRAYDLRRHLRASHGFTAQKESVEFWVAEQKLAWYRE</sequence>
<feature type="compositionally biased region" description="Acidic residues" evidence="10">
    <location>
        <begin position="387"/>
        <end position="396"/>
    </location>
</feature>
<evidence type="ECO:0000256" key="2">
    <source>
        <dbReference type="ARBA" id="ARBA00022723"/>
    </source>
</evidence>
<dbReference type="Pfam" id="PF00096">
    <property type="entry name" value="zf-C2H2"/>
    <property type="match status" value="3"/>
</dbReference>
<evidence type="ECO:0000256" key="4">
    <source>
        <dbReference type="ARBA" id="ARBA00022771"/>
    </source>
</evidence>
<keyword evidence="8" id="KW-0539">Nucleus</keyword>
<dbReference type="GO" id="GO:0005634">
    <property type="term" value="C:nucleus"/>
    <property type="evidence" value="ECO:0007669"/>
    <property type="project" value="UniProtKB-SubCell"/>
</dbReference>
<dbReference type="InterPro" id="IPR036236">
    <property type="entry name" value="Znf_C2H2_sf"/>
</dbReference>
<keyword evidence="4 9" id="KW-0863">Zinc-finger</keyword>
<comment type="subcellular location">
    <subcellularLocation>
        <location evidence="1">Nucleus</location>
    </subcellularLocation>
</comment>
<feature type="domain" description="C2H2-type" evidence="11">
    <location>
        <begin position="344"/>
        <end position="374"/>
    </location>
</feature>
<evidence type="ECO:0000313" key="12">
    <source>
        <dbReference type="EMBL" id="KAF9453973.1"/>
    </source>
</evidence>
<keyword evidence="13" id="KW-1185">Reference proteome</keyword>
<evidence type="ECO:0000256" key="8">
    <source>
        <dbReference type="ARBA" id="ARBA00023242"/>
    </source>
</evidence>
<dbReference type="FunFam" id="3.30.160.60:FF:000072">
    <property type="entry name" value="zinc finger protein 143 isoform X1"/>
    <property type="match status" value="1"/>
</dbReference>
<dbReference type="Proteomes" id="UP000807342">
    <property type="component" value="Unassembled WGS sequence"/>
</dbReference>
<feature type="domain" description="C2H2-type" evidence="11">
    <location>
        <begin position="159"/>
        <end position="189"/>
    </location>
</feature>
<keyword evidence="7" id="KW-0804">Transcription</keyword>
<evidence type="ECO:0000256" key="1">
    <source>
        <dbReference type="ARBA" id="ARBA00004123"/>
    </source>
</evidence>
<dbReference type="FunFam" id="3.30.160.60:FF:000624">
    <property type="entry name" value="zinc finger protein 697"/>
    <property type="match status" value="1"/>
</dbReference>
<gene>
    <name evidence="12" type="ORF">P691DRAFT_718388</name>
</gene>
<dbReference type="InterPro" id="IPR051061">
    <property type="entry name" value="Zinc_finger_trans_reg"/>
</dbReference>
<dbReference type="PANTHER" id="PTHR46179">
    <property type="entry name" value="ZINC FINGER PROTEIN"/>
    <property type="match status" value="1"/>
</dbReference>
<dbReference type="FunFam" id="3.30.160.60:FF:001102">
    <property type="entry name" value="Transcription factor IIIA"/>
    <property type="match status" value="1"/>
</dbReference>
<keyword evidence="5" id="KW-0862">Zinc</keyword>
<dbReference type="OrthoDB" id="427030at2759"/>
<organism evidence="12 13">
    <name type="scientific">Macrolepiota fuliginosa MF-IS2</name>
    <dbReference type="NCBI Taxonomy" id="1400762"/>
    <lineage>
        <taxon>Eukaryota</taxon>
        <taxon>Fungi</taxon>
        <taxon>Dikarya</taxon>
        <taxon>Basidiomycota</taxon>
        <taxon>Agaricomycotina</taxon>
        <taxon>Agaricomycetes</taxon>
        <taxon>Agaricomycetidae</taxon>
        <taxon>Agaricales</taxon>
        <taxon>Agaricineae</taxon>
        <taxon>Agaricaceae</taxon>
        <taxon>Macrolepiota</taxon>
    </lineage>
</organism>
<evidence type="ECO:0000259" key="11">
    <source>
        <dbReference type="PROSITE" id="PS50157"/>
    </source>
</evidence>
<evidence type="ECO:0000256" key="5">
    <source>
        <dbReference type="ARBA" id="ARBA00022833"/>
    </source>
</evidence>
<feature type="domain" description="C2H2-type" evidence="11">
    <location>
        <begin position="99"/>
        <end position="126"/>
    </location>
</feature>